<keyword evidence="1" id="KW-0678">Repressor</keyword>
<dbReference type="InterPro" id="IPR028082">
    <property type="entry name" value="Peripla_BP_I"/>
</dbReference>
<keyword evidence="3" id="KW-0238">DNA-binding</keyword>
<dbReference type="Gene3D" id="3.40.50.2300">
    <property type="match status" value="2"/>
</dbReference>
<gene>
    <name evidence="7" type="ORF">SAMN05216377_11098</name>
</gene>
<feature type="domain" description="HTH lacI-type" evidence="5">
    <location>
        <begin position="2"/>
        <end position="56"/>
    </location>
</feature>
<evidence type="ECO:0000259" key="5">
    <source>
        <dbReference type="PROSITE" id="PS50932"/>
    </source>
</evidence>
<dbReference type="CDD" id="cd06267">
    <property type="entry name" value="PBP1_LacI_sugar_binding-like"/>
    <property type="match status" value="1"/>
</dbReference>
<dbReference type="PROSITE" id="PS50943">
    <property type="entry name" value="HTH_CROC1"/>
    <property type="match status" value="1"/>
</dbReference>
<evidence type="ECO:0000259" key="6">
    <source>
        <dbReference type="PROSITE" id="PS50943"/>
    </source>
</evidence>
<dbReference type="AlphaFoldDB" id="A0A1G7STT4"/>
<dbReference type="PANTHER" id="PTHR30146">
    <property type="entry name" value="LACI-RELATED TRANSCRIPTIONAL REPRESSOR"/>
    <property type="match status" value="1"/>
</dbReference>
<accession>A0A1G7STT4</accession>
<dbReference type="PROSITE" id="PS00356">
    <property type="entry name" value="HTH_LACI_1"/>
    <property type="match status" value="1"/>
</dbReference>
<organism evidence="7 8">
    <name type="scientific">Pseudonocardia oroxyli</name>
    <dbReference type="NCBI Taxonomy" id="366584"/>
    <lineage>
        <taxon>Bacteria</taxon>
        <taxon>Bacillati</taxon>
        <taxon>Actinomycetota</taxon>
        <taxon>Actinomycetes</taxon>
        <taxon>Pseudonocardiales</taxon>
        <taxon>Pseudonocardiaceae</taxon>
        <taxon>Pseudonocardia</taxon>
    </lineage>
</organism>
<dbReference type="InterPro" id="IPR000843">
    <property type="entry name" value="HTH_LacI"/>
</dbReference>
<dbReference type="CDD" id="cd01392">
    <property type="entry name" value="HTH_LacI"/>
    <property type="match status" value="1"/>
</dbReference>
<evidence type="ECO:0000256" key="2">
    <source>
        <dbReference type="ARBA" id="ARBA00023015"/>
    </source>
</evidence>
<name>A0A1G7STT4_PSEOR</name>
<dbReference type="STRING" id="366584.SAMN05216377_11098"/>
<reference evidence="7 8" key="1">
    <citation type="submission" date="2016-10" db="EMBL/GenBank/DDBJ databases">
        <authorList>
            <person name="de Groot N.N."/>
        </authorList>
    </citation>
    <scope>NUCLEOTIDE SEQUENCE [LARGE SCALE GENOMIC DNA]</scope>
    <source>
        <strain evidence="7 8">CGMCC 4.3143</strain>
    </source>
</reference>
<keyword evidence="4" id="KW-0804">Transcription</keyword>
<dbReference type="Gene3D" id="1.10.260.40">
    <property type="entry name" value="lambda repressor-like DNA-binding domains"/>
    <property type="match status" value="1"/>
</dbReference>
<evidence type="ECO:0000313" key="7">
    <source>
        <dbReference type="EMBL" id="SDG26536.1"/>
    </source>
</evidence>
<dbReference type="InterPro" id="IPR010982">
    <property type="entry name" value="Lambda_DNA-bd_dom_sf"/>
</dbReference>
<dbReference type="GO" id="GO:0003700">
    <property type="term" value="F:DNA-binding transcription factor activity"/>
    <property type="evidence" value="ECO:0007669"/>
    <property type="project" value="TreeGrafter"/>
</dbReference>
<dbReference type="PRINTS" id="PR00036">
    <property type="entry name" value="HTHLACI"/>
</dbReference>
<dbReference type="Proteomes" id="UP000198967">
    <property type="component" value="Unassembled WGS sequence"/>
</dbReference>
<dbReference type="GO" id="GO:0000976">
    <property type="term" value="F:transcription cis-regulatory region binding"/>
    <property type="evidence" value="ECO:0007669"/>
    <property type="project" value="TreeGrafter"/>
</dbReference>
<dbReference type="InterPro" id="IPR046335">
    <property type="entry name" value="LacI/GalR-like_sensor"/>
</dbReference>
<feature type="domain" description="HTH cro/C1-type" evidence="6">
    <location>
        <begin position="3"/>
        <end position="46"/>
    </location>
</feature>
<sequence length="338" mass="36703">MATIRDVARAAGVSVATVSHALNGTRYVSPQTMERVRSAVDAVGYVNDALARSLRRGQSDAIGLVTSALRNPMFYGAQRRIDASLHERGFTTLLVDHDDQHERELQGLRRLISWRVGGIILQPSLDPEGALRWLSERDLPVVLVDRKPPAELQDRYDFAGTENTEGAVALVDHLVEHGHRRIAMICSELSSSTMAERLAGYRAALRHAGLPLDPDMVREVPAHTDAAAGAARELMSAVQPPSAIFAGNDLTCLGTLQGLRASGLSVPHDVALVTFDDIPWVAGFEPSLTCARQQVDEIAEAAAELLVTRLEPGGRDQPVRRRVLSTEFVRRESCGCPG</sequence>
<proteinExistence type="predicted"/>
<dbReference type="OrthoDB" id="3595338at2"/>
<dbReference type="RefSeq" id="WP_093085346.1">
    <property type="nucleotide sequence ID" value="NZ_FNBE01000010.1"/>
</dbReference>
<dbReference type="Pfam" id="PF13377">
    <property type="entry name" value="Peripla_BP_3"/>
    <property type="match status" value="1"/>
</dbReference>
<dbReference type="InterPro" id="IPR001387">
    <property type="entry name" value="Cro/C1-type_HTH"/>
</dbReference>
<evidence type="ECO:0000256" key="1">
    <source>
        <dbReference type="ARBA" id="ARBA00022491"/>
    </source>
</evidence>
<dbReference type="PANTHER" id="PTHR30146:SF148">
    <property type="entry name" value="HTH-TYPE TRANSCRIPTIONAL REPRESSOR PURR-RELATED"/>
    <property type="match status" value="1"/>
</dbReference>
<dbReference type="SMART" id="SM00354">
    <property type="entry name" value="HTH_LACI"/>
    <property type="match status" value="1"/>
</dbReference>
<dbReference type="EMBL" id="FNBE01000010">
    <property type="protein sequence ID" value="SDG26536.1"/>
    <property type="molecule type" value="Genomic_DNA"/>
</dbReference>
<dbReference type="PROSITE" id="PS50932">
    <property type="entry name" value="HTH_LACI_2"/>
    <property type="match status" value="1"/>
</dbReference>
<evidence type="ECO:0000256" key="3">
    <source>
        <dbReference type="ARBA" id="ARBA00023125"/>
    </source>
</evidence>
<keyword evidence="2" id="KW-0805">Transcription regulation</keyword>
<evidence type="ECO:0000313" key="8">
    <source>
        <dbReference type="Proteomes" id="UP000198967"/>
    </source>
</evidence>
<dbReference type="Pfam" id="PF00356">
    <property type="entry name" value="LacI"/>
    <property type="match status" value="1"/>
</dbReference>
<evidence type="ECO:0000256" key="4">
    <source>
        <dbReference type="ARBA" id="ARBA00023163"/>
    </source>
</evidence>
<protein>
    <submittedName>
        <fullName evidence="7">Transcriptional regulator, LacI family</fullName>
    </submittedName>
</protein>
<dbReference type="SUPFAM" id="SSF53822">
    <property type="entry name" value="Periplasmic binding protein-like I"/>
    <property type="match status" value="1"/>
</dbReference>
<dbReference type="SUPFAM" id="SSF47413">
    <property type="entry name" value="lambda repressor-like DNA-binding domains"/>
    <property type="match status" value="1"/>
</dbReference>
<keyword evidence="8" id="KW-1185">Reference proteome</keyword>